<evidence type="ECO:0000256" key="1">
    <source>
        <dbReference type="SAM" id="Phobius"/>
    </source>
</evidence>
<dbReference type="AlphaFoldDB" id="A0A922NUR4"/>
<accession>A0A922NUR4</accession>
<keyword evidence="1" id="KW-0472">Membrane</keyword>
<feature type="transmembrane region" description="Helical" evidence="1">
    <location>
        <begin position="12"/>
        <end position="30"/>
    </location>
</feature>
<protein>
    <recommendedName>
        <fullName evidence="4">DUF1433 domain-containing protein</fullName>
    </recommendedName>
</protein>
<sequence>MKKQQSKRRKLIGIVTLITILGGILTMNWLNGERLKKEYREQERIVKYVASNYEDIEKVEFHNNITGTYSFYAIINDKIKVDFTLWGLNGDIDVNSLDSRNHGHFLKKLDKPNKKSDVSNVKIYYLEN</sequence>
<dbReference type="EMBL" id="AWEX01000034">
    <property type="protein sequence ID" value="KED04576.1"/>
    <property type="molecule type" value="Genomic_DNA"/>
</dbReference>
<keyword evidence="1" id="KW-0812">Transmembrane</keyword>
<evidence type="ECO:0008006" key="4">
    <source>
        <dbReference type="Google" id="ProtNLM"/>
    </source>
</evidence>
<dbReference type="Proteomes" id="UP000028704">
    <property type="component" value="Unassembled WGS sequence"/>
</dbReference>
<evidence type="ECO:0000313" key="3">
    <source>
        <dbReference type="Proteomes" id="UP000028704"/>
    </source>
</evidence>
<gene>
    <name evidence="2" type="ORF">CECT5772_04746</name>
</gene>
<name>A0A922NUR4_9STRE</name>
<reference evidence="2 3" key="1">
    <citation type="journal article" date="2014" name="Int. J. Syst. Evol. Microbiol.">
        <title>Phylogenomics and the dynamic genome evolution of the genus Streptococcus.</title>
        <authorList>
            <consortium name="The Broad Institute Genome Sequencing Platform"/>
            <person name="Richards V.P."/>
            <person name="Palmer S.R."/>
            <person name="Pavinski Bitar P.D."/>
            <person name="Qin X."/>
            <person name="Weinstock G.M."/>
            <person name="Highlander S.K."/>
            <person name="Town C.D."/>
            <person name="Burne R.A."/>
            <person name="Stanhope M.J."/>
        </authorList>
    </citation>
    <scope>NUCLEOTIDE SEQUENCE [LARGE SCALE GENOMIC DNA]</scope>
    <source>
        <strain evidence="2 3">CECT 5772</strain>
    </source>
</reference>
<comment type="caution">
    <text evidence="2">The sequence shown here is derived from an EMBL/GenBank/DDBJ whole genome shotgun (WGS) entry which is preliminary data.</text>
</comment>
<keyword evidence="1" id="KW-1133">Transmembrane helix</keyword>
<organism evidence="2 3">
    <name type="scientific">Streptococcus equi subsp. ruminatorum CECT 5772</name>
    <dbReference type="NCBI Taxonomy" id="1051981"/>
    <lineage>
        <taxon>Bacteria</taxon>
        <taxon>Bacillati</taxon>
        <taxon>Bacillota</taxon>
        <taxon>Bacilli</taxon>
        <taxon>Lactobacillales</taxon>
        <taxon>Streptococcaceae</taxon>
        <taxon>Streptococcus</taxon>
    </lineage>
</organism>
<evidence type="ECO:0000313" key="2">
    <source>
        <dbReference type="EMBL" id="KED04576.1"/>
    </source>
</evidence>
<dbReference type="RefSeq" id="WP_408733671.1">
    <property type="nucleotide sequence ID" value="NZ_AWEX01000034.1"/>
</dbReference>
<proteinExistence type="predicted"/>